<evidence type="ECO:0000313" key="3">
    <source>
        <dbReference type="Proteomes" id="UP001549920"/>
    </source>
</evidence>
<dbReference type="Pfam" id="PF13358">
    <property type="entry name" value="DDE_3"/>
    <property type="match status" value="1"/>
</dbReference>
<evidence type="ECO:0000259" key="1">
    <source>
        <dbReference type="Pfam" id="PF13358"/>
    </source>
</evidence>
<dbReference type="PANTHER" id="PTHR33939:SF1">
    <property type="entry name" value="DUF4371 DOMAIN-CONTAINING PROTEIN"/>
    <property type="match status" value="1"/>
</dbReference>
<comment type="caution">
    <text evidence="2">The sequence shown here is derived from an EMBL/GenBank/DDBJ whole genome shotgun (WGS) entry which is preliminary data.</text>
</comment>
<dbReference type="EMBL" id="JBEUOH010000023">
    <property type="protein sequence ID" value="KAL0861272.1"/>
    <property type="molecule type" value="Genomic_DNA"/>
</dbReference>
<name>A0ABR3H8Z5_LOXSC</name>
<keyword evidence="3" id="KW-1185">Reference proteome</keyword>
<proteinExistence type="predicted"/>
<gene>
    <name evidence="2" type="ORF">ABMA27_008833</name>
</gene>
<organism evidence="2 3">
    <name type="scientific">Loxostege sticticalis</name>
    <name type="common">Beet webworm moth</name>
    <dbReference type="NCBI Taxonomy" id="481309"/>
    <lineage>
        <taxon>Eukaryota</taxon>
        <taxon>Metazoa</taxon>
        <taxon>Ecdysozoa</taxon>
        <taxon>Arthropoda</taxon>
        <taxon>Hexapoda</taxon>
        <taxon>Insecta</taxon>
        <taxon>Pterygota</taxon>
        <taxon>Neoptera</taxon>
        <taxon>Endopterygota</taxon>
        <taxon>Lepidoptera</taxon>
        <taxon>Glossata</taxon>
        <taxon>Ditrysia</taxon>
        <taxon>Pyraloidea</taxon>
        <taxon>Crambidae</taxon>
        <taxon>Pyraustinae</taxon>
        <taxon>Loxostege</taxon>
    </lineage>
</organism>
<dbReference type="InterPro" id="IPR036397">
    <property type="entry name" value="RNaseH_sf"/>
</dbReference>
<evidence type="ECO:0000313" key="2">
    <source>
        <dbReference type="EMBL" id="KAL0861272.1"/>
    </source>
</evidence>
<feature type="domain" description="Tc1-like transposase DDE" evidence="1">
    <location>
        <begin position="62"/>
        <end position="193"/>
    </location>
</feature>
<accession>A0ABR3H8Z5</accession>
<dbReference type="Proteomes" id="UP001549920">
    <property type="component" value="Unassembled WGS sequence"/>
</dbReference>
<dbReference type="InterPro" id="IPR038717">
    <property type="entry name" value="Tc1-like_DDE_dom"/>
</dbReference>
<dbReference type="PANTHER" id="PTHR33939">
    <property type="entry name" value="PROTEIN CBG22215"/>
    <property type="match status" value="1"/>
</dbReference>
<dbReference type="Gene3D" id="3.30.420.10">
    <property type="entry name" value="Ribonuclease H-like superfamily/Ribonuclease H"/>
    <property type="match status" value="1"/>
</dbReference>
<protein>
    <recommendedName>
        <fullName evidence="1">Tc1-like transposase DDE domain-containing protein</fullName>
    </recommendedName>
</protein>
<sequence>MKKIGFQYCATNKHKILMERGDIQLKRYDFSPMGKGSRLIICHAGSAGNRFVENGLLSFQSKNTTDYHEEMNATVFKDWFTTQLLPSLPEPSIIIMDNAPYHSVQVDKAPASNEKKSVHVAWLERHGIESNMEMMKPELEKLVKKNKEEKIRYEIDELAQANGHQVLRLPPYHCQYNAIELIWAQIKGYAARHNTAPPFGINKIKTLLNEACDRVTKEDWEKVVEKTRNLIISDFDRDIRIDNIIDNEVIVYLTGDNSDTDSSDDESA</sequence>
<reference evidence="2 3" key="1">
    <citation type="submission" date="2024-06" db="EMBL/GenBank/DDBJ databases">
        <title>A chromosome-level genome assembly of beet webworm, Loxostege sticticalis.</title>
        <authorList>
            <person name="Zhang Y."/>
        </authorList>
    </citation>
    <scope>NUCLEOTIDE SEQUENCE [LARGE SCALE GENOMIC DNA]</scope>
    <source>
        <strain evidence="2">AQ026</strain>
        <tissue evidence="2">Whole body</tissue>
    </source>
</reference>